<dbReference type="PANTHER" id="PTHR30387:SF2">
    <property type="entry name" value="MANNONATE DEHYDRATASE"/>
    <property type="match status" value="1"/>
</dbReference>
<evidence type="ECO:0000256" key="6">
    <source>
        <dbReference type="ARBA" id="ARBA00007389"/>
    </source>
</evidence>
<comment type="pathway">
    <text evidence="5">Carbohydrate metabolism; pentose and glucuronate interconversion.</text>
</comment>
<dbReference type="PANTHER" id="PTHR30387">
    <property type="entry name" value="MANNONATE DEHYDRATASE"/>
    <property type="match status" value="1"/>
</dbReference>
<evidence type="ECO:0000313" key="11">
    <source>
        <dbReference type="EMBL" id="RKN76999.1"/>
    </source>
</evidence>
<comment type="function">
    <text evidence="4">Catalyzes the dehydration of D-mannonate.</text>
</comment>
<keyword evidence="10" id="KW-0456">Lyase</keyword>
<evidence type="ECO:0000256" key="4">
    <source>
        <dbReference type="ARBA" id="ARBA00002713"/>
    </source>
</evidence>
<keyword evidence="9" id="KW-0464">Manganese</keyword>
<dbReference type="OrthoDB" id="9780250at2"/>
<keyword evidence="12" id="KW-1185">Reference proteome</keyword>
<evidence type="ECO:0000256" key="3">
    <source>
        <dbReference type="ARBA" id="ARBA00001954"/>
    </source>
</evidence>
<evidence type="ECO:0000313" key="12">
    <source>
        <dbReference type="Proteomes" id="UP000276603"/>
    </source>
</evidence>
<comment type="cofactor">
    <cofactor evidence="3">
        <name>Fe(2+)</name>
        <dbReference type="ChEBI" id="CHEBI:29033"/>
    </cofactor>
</comment>
<comment type="similarity">
    <text evidence="6">Belongs to the mannonate dehydratase family.</text>
</comment>
<comment type="caution">
    <text evidence="11">The sequence shown here is derived from an EMBL/GenBank/DDBJ whole genome shotgun (WGS) entry which is preliminary data.</text>
</comment>
<keyword evidence="8" id="KW-0408">Iron</keyword>
<dbReference type="EC" id="4.2.1.8" evidence="7"/>
<evidence type="ECO:0000256" key="8">
    <source>
        <dbReference type="ARBA" id="ARBA00023004"/>
    </source>
</evidence>
<evidence type="ECO:0000256" key="1">
    <source>
        <dbReference type="ARBA" id="ARBA00001794"/>
    </source>
</evidence>
<sequence>MGEDIEELIKEWGGQNKIHFIHIRDVKGNRNRFVETFHDNGPTDMPKVFKIYQSIHYDGPLRSDHVPTMAWESNSRPGYGIYGNLFGIGYIKGIFDSLSIYQK</sequence>
<dbReference type="Proteomes" id="UP000276603">
    <property type="component" value="Unassembled WGS sequence"/>
</dbReference>
<dbReference type="Pfam" id="PF03786">
    <property type="entry name" value="UxuA"/>
    <property type="match status" value="1"/>
</dbReference>
<reference evidence="11 12" key="1">
    <citation type="submission" date="2018-10" db="EMBL/GenBank/DDBJ databases">
        <title>Ulvibacterium marinum gen. nov., sp. nov., a novel marine bacterium of the family Flavobacteriaceae, isolated from a culture of the green alga Ulva prolifera.</title>
        <authorList>
            <person name="Zhang Z."/>
        </authorList>
    </citation>
    <scope>NUCLEOTIDE SEQUENCE [LARGE SCALE GENOMIC DNA]</scope>
    <source>
        <strain evidence="11 12">CCMM003</strain>
    </source>
</reference>
<name>A0A3B0BXS3_9FLAO</name>
<gene>
    <name evidence="11" type="ORF">D7Z94_24810</name>
</gene>
<dbReference type="GO" id="GO:0008198">
    <property type="term" value="F:ferrous iron binding"/>
    <property type="evidence" value="ECO:0007669"/>
    <property type="project" value="TreeGrafter"/>
</dbReference>
<evidence type="ECO:0000256" key="2">
    <source>
        <dbReference type="ARBA" id="ARBA00001936"/>
    </source>
</evidence>
<dbReference type="UniPathway" id="UPA00246"/>
<dbReference type="SUPFAM" id="SSF51658">
    <property type="entry name" value="Xylose isomerase-like"/>
    <property type="match status" value="1"/>
</dbReference>
<dbReference type="Gene3D" id="3.20.20.150">
    <property type="entry name" value="Divalent-metal-dependent TIM barrel enzymes"/>
    <property type="match status" value="1"/>
</dbReference>
<dbReference type="InterPro" id="IPR004628">
    <property type="entry name" value="Man_deHydtase"/>
</dbReference>
<protein>
    <recommendedName>
        <fullName evidence="7">mannonate dehydratase</fullName>
        <ecNumber evidence="7">4.2.1.8</ecNumber>
    </recommendedName>
</protein>
<dbReference type="GO" id="GO:0042840">
    <property type="term" value="P:D-glucuronate catabolic process"/>
    <property type="evidence" value="ECO:0007669"/>
    <property type="project" value="TreeGrafter"/>
</dbReference>
<evidence type="ECO:0000256" key="10">
    <source>
        <dbReference type="ARBA" id="ARBA00023239"/>
    </source>
</evidence>
<comment type="catalytic activity">
    <reaction evidence="1">
        <text>D-mannonate = 2-dehydro-3-deoxy-D-gluconate + H2O</text>
        <dbReference type="Rhea" id="RHEA:20097"/>
        <dbReference type="ChEBI" id="CHEBI:15377"/>
        <dbReference type="ChEBI" id="CHEBI:17767"/>
        <dbReference type="ChEBI" id="CHEBI:57990"/>
        <dbReference type="EC" id="4.2.1.8"/>
    </reaction>
</comment>
<comment type="cofactor">
    <cofactor evidence="2">
        <name>Mn(2+)</name>
        <dbReference type="ChEBI" id="CHEBI:29035"/>
    </cofactor>
</comment>
<dbReference type="InterPro" id="IPR036237">
    <property type="entry name" value="Xyl_isomerase-like_sf"/>
</dbReference>
<dbReference type="GO" id="GO:0008927">
    <property type="term" value="F:mannonate dehydratase activity"/>
    <property type="evidence" value="ECO:0007669"/>
    <property type="project" value="UniProtKB-EC"/>
</dbReference>
<dbReference type="AlphaFoldDB" id="A0A3B0BXS3"/>
<accession>A0A3B0BXS3</accession>
<proteinExistence type="inferred from homology"/>
<evidence type="ECO:0000256" key="7">
    <source>
        <dbReference type="ARBA" id="ARBA00012927"/>
    </source>
</evidence>
<dbReference type="RefSeq" id="WP_120714345.1">
    <property type="nucleotide sequence ID" value="NZ_RBCJ01000006.1"/>
</dbReference>
<dbReference type="GO" id="GO:0030145">
    <property type="term" value="F:manganese ion binding"/>
    <property type="evidence" value="ECO:0007669"/>
    <property type="project" value="TreeGrafter"/>
</dbReference>
<evidence type="ECO:0000256" key="5">
    <source>
        <dbReference type="ARBA" id="ARBA00004892"/>
    </source>
</evidence>
<evidence type="ECO:0000256" key="9">
    <source>
        <dbReference type="ARBA" id="ARBA00023211"/>
    </source>
</evidence>
<dbReference type="EMBL" id="RBCJ01000006">
    <property type="protein sequence ID" value="RKN76999.1"/>
    <property type="molecule type" value="Genomic_DNA"/>
</dbReference>
<organism evidence="11 12">
    <name type="scientific">Ulvibacterium marinum</name>
    <dbReference type="NCBI Taxonomy" id="2419782"/>
    <lineage>
        <taxon>Bacteria</taxon>
        <taxon>Pseudomonadati</taxon>
        <taxon>Bacteroidota</taxon>
        <taxon>Flavobacteriia</taxon>
        <taxon>Flavobacteriales</taxon>
        <taxon>Flavobacteriaceae</taxon>
        <taxon>Ulvibacterium</taxon>
    </lineage>
</organism>